<sequence length="762" mass="87498">MKRLIILGIVICAGTLYTHLSAQVIEGKVTDASQQGIDGATVILQSADSVFIEATITDKEGNFHFRQKRENYCLTVQHLLFQTIRKCFQENNIRHHIIMHPKDNQLREIIIEGEKPLLKMEGNKLIYDITQLTNTKLVTNAYEVIKNLPGIMEYNGTLTLAGSGSVNILLNDKVSSMTYEQILTLLKSMPASRVEKVEIMYTTPPQYHIRGASINIHTPKHKTDESKLQGEINGAYSQKQQSDGEGGITLAYTSQKFDADFTYHFTNEYSRQGNSLETLHTVDGNQHHVCQNFSGEGRSNTHLLKIGSTYKFTSQSSLSLDYTTSLTPDDQNTLTASGNQFASENISNSQIQIHNLSLYLTSASGLKTGADYTYYRNIEDQHFQTLQPVEALQKFLSSSRQVINRCKIYADQHHILNQAWQLDYGTSFSYVTNSNQQQYDAPTMSKQNLDSRIKEYTYNLYAGSEYKFNKELSLSASISLEFYKMMNYKKWAIYPTLQLGYIISPFHLLQFSFNSDKTYPSYWVMSGAINHIDNYQVAIGNTYLKPYTDYSAHLSYILKRKYIFQMRYSHRPHYFTQIMYLPPNELKSIYNYQNWDYINQLTFSSILPFKIGKWWSSRLSLSAILKHDKASHYFDAPFDRKQWTGIGIWNNTFTLSQKPDIKIELSAFGQTKGIQGSYTIKPMGKTDAAIRYTFLNQAASIQLRLNDIFNSMNPYTTIRNGVQIADMSVKRNQRSLTLSFSYKFKGFKEKEVKEIDTQRFGL</sequence>
<protein>
    <submittedName>
        <fullName evidence="2">TonB-dependent receptor</fullName>
    </submittedName>
</protein>
<dbReference type="EMBL" id="QRUU01000070">
    <property type="protein sequence ID" value="RGR92415.1"/>
    <property type="molecule type" value="Genomic_DNA"/>
</dbReference>
<keyword evidence="3" id="KW-1185">Reference proteome</keyword>
<dbReference type="SUPFAM" id="SSF56935">
    <property type="entry name" value="Porins"/>
    <property type="match status" value="1"/>
</dbReference>
<keyword evidence="2" id="KW-0675">Receptor</keyword>
<reference evidence="2 3" key="1">
    <citation type="submission" date="2018-08" db="EMBL/GenBank/DDBJ databases">
        <title>A genome reference for cultivated species of the human gut microbiota.</title>
        <authorList>
            <person name="Zou Y."/>
            <person name="Xue W."/>
            <person name="Luo G."/>
        </authorList>
    </citation>
    <scope>NUCLEOTIDE SEQUENCE [LARGE SCALE GENOMIC DNA]</scope>
    <source>
        <strain evidence="2 3">AF24-2</strain>
    </source>
</reference>
<dbReference type="RefSeq" id="WP_118485140.1">
    <property type="nucleotide sequence ID" value="NZ_QRUU01000070.1"/>
</dbReference>
<dbReference type="AlphaFoldDB" id="A0A412GC80"/>
<dbReference type="Pfam" id="PF14905">
    <property type="entry name" value="OMP_b-brl_3"/>
    <property type="match status" value="1"/>
</dbReference>
<organism evidence="2 3">
    <name type="scientific">Phocaeicola coprocola</name>
    <dbReference type="NCBI Taxonomy" id="310298"/>
    <lineage>
        <taxon>Bacteria</taxon>
        <taxon>Pseudomonadati</taxon>
        <taxon>Bacteroidota</taxon>
        <taxon>Bacteroidia</taxon>
        <taxon>Bacteroidales</taxon>
        <taxon>Bacteroidaceae</taxon>
        <taxon>Phocaeicola</taxon>
    </lineage>
</organism>
<dbReference type="InterPro" id="IPR041700">
    <property type="entry name" value="OMP_b-brl_3"/>
</dbReference>
<name>A0A412GC80_9BACT</name>
<comment type="caution">
    <text evidence="2">The sequence shown here is derived from an EMBL/GenBank/DDBJ whole genome shotgun (WGS) entry which is preliminary data.</text>
</comment>
<feature type="domain" description="Outer membrane protein beta-barrel" evidence="1">
    <location>
        <begin position="365"/>
        <end position="742"/>
    </location>
</feature>
<gene>
    <name evidence="2" type="ORF">DWY20_12820</name>
</gene>
<evidence type="ECO:0000259" key="1">
    <source>
        <dbReference type="Pfam" id="PF14905"/>
    </source>
</evidence>
<dbReference type="Proteomes" id="UP000285864">
    <property type="component" value="Unassembled WGS sequence"/>
</dbReference>
<proteinExistence type="predicted"/>
<dbReference type="Gene3D" id="2.60.40.1120">
    <property type="entry name" value="Carboxypeptidase-like, regulatory domain"/>
    <property type="match status" value="1"/>
</dbReference>
<dbReference type="InterPro" id="IPR008969">
    <property type="entry name" value="CarboxyPept-like_regulatory"/>
</dbReference>
<accession>A0A412GC80</accession>
<evidence type="ECO:0000313" key="3">
    <source>
        <dbReference type="Proteomes" id="UP000285864"/>
    </source>
</evidence>
<dbReference type="Pfam" id="PF13620">
    <property type="entry name" value="CarboxypepD_reg"/>
    <property type="match status" value="1"/>
</dbReference>
<dbReference type="SUPFAM" id="SSF49464">
    <property type="entry name" value="Carboxypeptidase regulatory domain-like"/>
    <property type="match status" value="1"/>
</dbReference>
<evidence type="ECO:0000313" key="2">
    <source>
        <dbReference type="EMBL" id="RGR92415.1"/>
    </source>
</evidence>